<protein>
    <recommendedName>
        <fullName evidence="3">dihydrofolate reductase</fullName>
        <ecNumber evidence="3">1.5.1.3</ecNumber>
    </recommendedName>
</protein>
<dbReference type="Gene3D" id="3.40.430.10">
    <property type="entry name" value="Dihydrofolate Reductase, subunit A"/>
    <property type="match status" value="1"/>
</dbReference>
<dbReference type="Proteomes" id="UP000251047">
    <property type="component" value="Unassembled WGS sequence"/>
</dbReference>
<keyword evidence="6" id="KW-0560">Oxidoreductase</keyword>
<dbReference type="GO" id="GO:0005829">
    <property type="term" value="C:cytosol"/>
    <property type="evidence" value="ECO:0007669"/>
    <property type="project" value="TreeGrafter"/>
</dbReference>
<evidence type="ECO:0000256" key="3">
    <source>
        <dbReference type="ARBA" id="ARBA00012856"/>
    </source>
</evidence>
<dbReference type="Pfam" id="PF00186">
    <property type="entry name" value="DHFR_1"/>
    <property type="match status" value="1"/>
</dbReference>
<dbReference type="PROSITE" id="PS51330">
    <property type="entry name" value="DHFR_2"/>
    <property type="match status" value="1"/>
</dbReference>
<organism evidence="9 10">
    <name type="scientific">Corynebacterium heidelbergense</name>
    <dbReference type="NCBI Taxonomy" id="2055947"/>
    <lineage>
        <taxon>Bacteria</taxon>
        <taxon>Bacillati</taxon>
        <taxon>Actinomycetota</taxon>
        <taxon>Actinomycetes</taxon>
        <taxon>Mycobacteriales</taxon>
        <taxon>Corynebacteriaceae</taxon>
        <taxon>Corynebacterium</taxon>
    </lineage>
</organism>
<dbReference type="GO" id="GO:0046452">
    <property type="term" value="P:dihydrofolate metabolic process"/>
    <property type="evidence" value="ECO:0007669"/>
    <property type="project" value="TreeGrafter"/>
</dbReference>
<proteinExistence type="inferred from homology"/>
<dbReference type="UniPathway" id="UPA00077">
    <property type="reaction ID" value="UER00158"/>
</dbReference>
<dbReference type="PANTHER" id="PTHR48069:SF3">
    <property type="entry name" value="DIHYDROFOLATE REDUCTASE"/>
    <property type="match status" value="1"/>
</dbReference>
<dbReference type="PROSITE" id="PS00075">
    <property type="entry name" value="DHFR_1"/>
    <property type="match status" value="1"/>
</dbReference>
<comment type="similarity">
    <text evidence="2 7">Belongs to the dihydrofolate reductase family.</text>
</comment>
<dbReference type="InterPro" id="IPR024072">
    <property type="entry name" value="DHFR-like_dom_sf"/>
</dbReference>
<dbReference type="GO" id="GO:0050661">
    <property type="term" value="F:NADP binding"/>
    <property type="evidence" value="ECO:0007669"/>
    <property type="project" value="InterPro"/>
</dbReference>
<dbReference type="InterPro" id="IPR001796">
    <property type="entry name" value="DHFR_dom"/>
</dbReference>
<evidence type="ECO:0000313" key="10">
    <source>
        <dbReference type="Proteomes" id="UP000251047"/>
    </source>
</evidence>
<comment type="pathway">
    <text evidence="1">Cofactor biosynthesis; tetrahydrofolate biosynthesis; 5,6,7,8-tetrahydrofolate from 7,8-dihydrofolate: step 1/1.</text>
</comment>
<evidence type="ECO:0000259" key="8">
    <source>
        <dbReference type="PROSITE" id="PS51330"/>
    </source>
</evidence>
<keyword evidence="4" id="KW-0554">One-carbon metabolism</keyword>
<evidence type="ECO:0000256" key="5">
    <source>
        <dbReference type="ARBA" id="ARBA00022857"/>
    </source>
</evidence>
<feature type="domain" description="DHFR" evidence="8">
    <location>
        <begin position="33"/>
        <end position="217"/>
    </location>
</feature>
<dbReference type="GO" id="GO:0004146">
    <property type="term" value="F:dihydrofolate reductase activity"/>
    <property type="evidence" value="ECO:0007669"/>
    <property type="project" value="UniProtKB-EC"/>
</dbReference>
<dbReference type="EC" id="1.5.1.3" evidence="3"/>
<comment type="caution">
    <text evidence="9">The sequence shown here is derived from an EMBL/GenBank/DDBJ whole genome shotgun (WGS) entry which is preliminary data.</text>
</comment>
<sequence length="220" mass="24165">MSSVNRPTGYRDGEYPELSKEQLRTLGIPGGVEIAMIWAQTTAGVIGDGTDMPWYLPEDLEHFKRSTIGYPVVMGRTSWEALGEQFQPLPGRDNFVITRREDFEAPGADVFSSIPDAINAASQLAIRAQNEDGPAKGKQPMVWILGGGQVYAQCMSIADRIVVTEVDMEAPESFGVYAPEISDAMFDCAAGPWRTSERGHAIDAGPGLRFRIVERTRRGR</sequence>
<reference evidence="9 10" key="1">
    <citation type="journal article" date="2018" name="Syst. Appl. Microbiol.">
        <title>Corynebacterium heidelbergense sp. nov., isolated from the preen glands of Egyptian geese (Alopochen aegyptiacus).</title>
        <authorList>
            <person name="Braun M.S."/>
            <person name="Wang E."/>
            <person name="Zimmermann S."/>
            <person name="Wink M."/>
        </authorList>
    </citation>
    <scope>NUCLEOTIDE SEQUENCE [LARGE SCALE GENOMIC DNA]</scope>
    <source>
        <strain evidence="9 10">DSM 104638</strain>
    </source>
</reference>
<name>A0A364VE71_9CORY</name>
<gene>
    <name evidence="9" type="ORF">CWC39_00970</name>
</gene>
<evidence type="ECO:0000256" key="1">
    <source>
        <dbReference type="ARBA" id="ARBA00004903"/>
    </source>
</evidence>
<dbReference type="PRINTS" id="PR00070">
    <property type="entry name" value="DHFR"/>
</dbReference>
<dbReference type="CDD" id="cd00209">
    <property type="entry name" value="DHFR"/>
    <property type="match status" value="1"/>
</dbReference>
<evidence type="ECO:0000256" key="2">
    <source>
        <dbReference type="ARBA" id="ARBA00009539"/>
    </source>
</evidence>
<dbReference type="GO" id="GO:0006730">
    <property type="term" value="P:one-carbon metabolic process"/>
    <property type="evidence" value="ECO:0007669"/>
    <property type="project" value="UniProtKB-KW"/>
</dbReference>
<evidence type="ECO:0000256" key="6">
    <source>
        <dbReference type="ARBA" id="ARBA00023002"/>
    </source>
</evidence>
<dbReference type="OrthoDB" id="9804315at2"/>
<dbReference type="AlphaFoldDB" id="A0A364VE71"/>
<dbReference type="GO" id="GO:0046655">
    <property type="term" value="P:folic acid metabolic process"/>
    <property type="evidence" value="ECO:0007669"/>
    <property type="project" value="TreeGrafter"/>
</dbReference>
<dbReference type="PANTHER" id="PTHR48069">
    <property type="entry name" value="DIHYDROFOLATE REDUCTASE"/>
    <property type="match status" value="1"/>
</dbReference>
<dbReference type="EMBL" id="PHQP01000003">
    <property type="protein sequence ID" value="RAV34940.1"/>
    <property type="molecule type" value="Genomic_DNA"/>
</dbReference>
<evidence type="ECO:0000313" key="9">
    <source>
        <dbReference type="EMBL" id="RAV34940.1"/>
    </source>
</evidence>
<accession>A0A364VE71</accession>
<keyword evidence="5" id="KW-0521">NADP</keyword>
<dbReference type="InterPro" id="IPR012259">
    <property type="entry name" value="DHFR"/>
</dbReference>
<evidence type="ECO:0000256" key="7">
    <source>
        <dbReference type="RuleBase" id="RU004474"/>
    </source>
</evidence>
<dbReference type="SUPFAM" id="SSF53597">
    <property type="entry name" value="Dihydrofolate reductase-like"/>
    <property type="match status" value="1"/>
</dbReference>
<dbReference type="GO" id="GO:0046654">
    <property type="term" value="P:tetrahydrofolate biosynthetic process"/>
    <property type="evidence" value="ECO:0007669"/>
    <property type="project" value="UniProtKB-UniPathway"/>
</dbReference>
<dbReference type="RefSeq" id="WP_112768655.1">
    <property type="nucleotide sequence ID" value="NZ_CP063191.1"/>
</dbReference>
<dbReference type="InterPro" id="IPR017925">
    <property type="entry name" value="DHFR_CS"/>
</dbReference>
<evidence type="ECO:0000256" key="4">
    <source>
        <dbReference type="ARBA" id="ARBA00022563"/>
    </source>
</evidence>